<evidence type="ECO:0000313" key="5">
    <source>
        <dbReference type="EMBL" id="MCL1028341.1"/>
    </source>
</evidence>
<dbReference type="PANTHER" id="PTHR43594">
    <property type="entry name" value="QUERCETIN 2,3-DIOXYGENASE"/>
    <property type="match status" value="1"/>
</dbReference>
<dbReference type="InterPro" id="IPR008778">
    <property type="entry name" value="Pirin_C_dom"/>
</dbReference>
<dbReference type="InterPro" id="IPR014710">
    <property type="entry name" value="RmlC-like_jellyroll"/>
</dbReference>
<dbReference type="Pfam" id="PF02678">
    <property type="entry name" value="Pirin"/>
    <property type="match status" value="1"/>
</dbReference>
<dbReference type="InterPro" id="IPR053186">
    <property type="entry name" value="QDO-related"/>
</dbReference>
<comment type="similarity">
    <text evidence="1 2">Belongs to the pirin family.</text>
</comment>
<evidence type="ECO:0000313" key="6">
    <source>
        <dbReference type="Proteomes" id="UP001165275"/>
    </source>
</evidence>
<dbReference type="Pfam" id="PF05726">
    <property type="entry name" value="Pirin_C"/>
    <property type="match status" value="1"/>
</dbReference>
<protein>
    <submittedName>
        <fullName evidence="5">Pirin family protein</fullName>
    </submittedName>
</protein>
<dbReference type="CDD" id="cd02247">
    <property type="entry name" value="cupin_pirin_C"/>
    <property type="match status" value="1"/>
</dbReference>
<dbReference type="CDD" id="cd02909">
    <property type="entry name" value="cupin_pirin_N"/>
    <property type="match status" value="1"/>
</dbReference>
<proteinExistence type="inferred from homology"/>
<feature type="domain" description="Pirin C-terminal" evidence="4">
    <location>
        <begin position="182"/>
        <end position="284"/>
    </location>
</feature>
<dbReference type="Proteomes" id="UP001165275">
    <property type="component" value="Unassembled WGS sequence"/>
</dbReference>
<dbReference type="PANTHER" id="PTHR43594:SF1">
    <property type="entry name" value="QUERCETIN 2,3-DIOXYGENASE PA2418-RELATED"/>
    <property type="match status" value="1"/>
</dbReference>
<evidence type="ECO:0000259" key="4">
    <source>
        <dbReference type="Pfam" id="PF05726"/>
    </source>
</evidence>
<organism evidence="5 6">
    <name type="scientific">Serratia silvae</name>
    <dbReference type="NCBI Taxonomy" id="2824122"/>
    <lineage>
        <taxon>Bacteria</taxon>
        <taxon>Pseudomonadati</taxon>
        <taxon>Pseudomonadota</taxon>
        <taxon>Gammaproteobacteria</taxon>
        <taxon>Enterobacterales</taxon>
        <taxon>Yersiniaceae</taxon>
        <taxon>Serratia</taxon>
    </lineage>
</organism>
<evidence type="ECO:0000256" key="2">
    <source>
        <dbReference type="RuleBase" id="RU003457"/>
    </source>
</evidence>
<dbReference type="PIRSF" id="PIRSF006232">
    <property type="entry name" value="Pirin"/>
    <property type="match status" value="1"/>
</dbReference>
<sequence length="295" mass="31898">MKKILGVYNSPEAHWVGNGFLVNSLFSYNELGAEMSPFLLLDHAAPTKFRSHSGRRGVGQHPHRGFETVTIVYQGEVEHRDSTGSGGVIGPGDVQWMTAASGILHEEFHSKDFSQKGGTIEMVQLWVNLPAKDKMAAPGYQTLLNQDIPVVPLADNAGQVRVIAGNYDGHAGPARTFSPINVWDMKLNAGHTTTLQVEEGHTLVVVMLHGAILVNGEQIVRETQMVLLDRAGDAITIEANNGVSLLVLSGEPIDEPIVGYGPFVMNSEAEIQQAFRDFNSGQFGAMPLTTEGSNQ</sequence>
<keyword evidence="6" id="KW-1185">Reference proteome</keyword>
<accession>A0ABT0K8J1</accession>
<evidence type="ECO:0000256" key="1">
    <source>
        <dbReference type="ARBA" id="ARBA00008416"/>
    </source>
</evidence>
<feature type="domain" description="Pirin N-terminal" evidence="3">
    <location>
        <begin position="29"/>
        <end position="127"/>
    </location>
</feature>
<gene>
    <name evidence="5" type="ORF">KAJ71_04705</name>
</gene>
<reference evidence="5" key="1">
    <citation type="submission" date="2021-04" db="EMBL/GenBank/DDBJ databases">
        <title>Genome sequence of Serratia sp. arafor3.</title>
        <authorList>
            <person name="Besaury L."/>
        </authorList>
    </citation>
    <scope>NUCLEOTIDE SEQUENCE</scope>
    <source>
        <strain evidence="5">Arafor3</strain>
    </source>
</reference>
<dbReference type="InterPro" id="IPR003829">
    <property type="entry name" value="Pirin_N_dom"/>
</dbReference>
<dbReference type="SUPFAM" id="SSF51182">
    <property type="entry name" value="RmlC-like cupins"/>
    <property type="match status" value="1"/>
</dbReference>
<dbReference type="EMBL" id="JAGQDC010000003">
    <property type="protein sequence ID" value="MCL1028341.1"/>
    <property type="molecule type" value="Genomic_DNA"/>
</dbReference>
<dbReference type="InterPro" id="IPR012093">
    <property type="entry name" value="Pirin"/>
</dbReference>
<dbReference type="InterPro" id="IPR011051">
    <property type="entry name" value="RmlC_Cupin_sf"/>
</dbReference>
<comment type="caution">
    <text evidence="5">The sequence shown here is derived from an EMBL/GenBank/DDBJ whole genome shotgun (WGS) entry which is preliminary data.</text>
</comment>
<dbReference type="RefSeq" id="WP_248944620.1">
    <property type="nucleotide sequence ID" value="NZ_CBCSGY010000088.1"/>
</dbReference>
<dbReference type="Gene3D" id="2.60.120.10">
    <property type="entry name" value="Jelly Rolls"/>
    <property type="match status" value="2"/>
</dbReference>
<evidence type="ECO:0000259" key="3">
    <source>
        <dbReference type="Pfam" id="PF02678"/>
    </source>
</evidence>
<name>A0ABT0K8J1_9GAMM</name>